<dbReference type="InParanoid" id="A0A804K964"/>
<evidence type="ECO:0000313" key="1">
    <source>
        <dbReference type="EnsemblPlants" id="Ma08_p21430.1"/>
    </source>
</evidence>
<dbReference type="AlphaFoldDB" id="A0A804K964"/>
<dbReference type="EnsemblPlants" id="Ma08_t21430.1">
    <property type="protein sequence ID" value="Ma08_p21430.1"/>
    <property type="gene ID" value="Ma08_g21430"/>
</dbReference>
<keyword evidence="2" id="KW-1185">Reference proteome</keyword>
<proteinExistence type="predicted"/>
<accession>A0A804K964</accession>
<reference evidence="1" key="1">
    <citation type="submission" date="2021-05" db="UniProtKB">
        <authorList>
            <consortium name="EnsemblPlants"/>
        </authorList>
    </citation>
    <scope>IDENTIFICATION</scope>
    <source>
        <strain evidence="1">subsp. malaccensis</strain>
    </source>
</reference>
<name>A0A804K964_MUSAM</name>
<dbReference type="Gramene" id="Ma08_t21430.1">
    <property type="protein sequence ID" value="Ma08_p21430.1"/>
    <property type="gene ID" value="Ma08_g21430"/>
</dbReference>
<protein>
    <submittedName>
        <fullName evidence="1">Uncharacterized protein</fullName>
    </submittedName>
</protein>
<evidence type="ECO:0000313" key="2">
    <source>
        <dbReference type="Proteomes" id="UP000012960"/>
    </source>
</evidence>
<sequence length="28" mass="3025">MTSSSSDLVVARKNTYELVHGLMRSGAD</sequence>
<organism evidence="1 2">
    <name type="scientific">Musa acuminata subsp. malaccensis</name>
    <name type="common">Wild banana</name>
    <name type="synonym">Musa malaccensis</name>
    <dbReference type="NCBI Taxonomy" id="214687"/>
    <lineage>
        <taxon>Eukaryota</taxon>
        <taxon>Viridiplantae</taxon>
        <taxon>Streptophyta</taxon>
        <taxon>Embryophyta</taxon>
        <taxon>Tracheophyta</taxon>
        <taxon>Spermatophyta</taxon>
        <taxon>Magnoliopsida</taxon>
        <taxon>Liliopsida</taxon>
        <taxon>Zingiberales</taxon>
        <taxon>Musaceae</taxon>
        <taxon>Musa</taxon>
    </lineage>
</organism>
<dbReference type="Proteomes" id="UP000012960">
    <property type="component" value="Unplaced"/>
</dbReference>